<dbReference type="PANTHER" id="PTHR46245:SF10">
    <property type="entry name" value="B3 DOMAIN-CONTAINING TRANSCRIPTION FACTOR VAL3"/>
    <property type="match status" value="1"/>
</dbReference>
<feature type="compositionally biased region" description="Polar residues" evidence="6">
    <location>
        <begin position="366"/>
        <end position="382"/>
    </location>
</feature>
<organism evidence="7">
    <name type="scientific">Spirodela intermedia</name>
    <name type="common">Intermediate duckweed</name>
    <dbReference type="NCBI Taxonomy" id="51605"/>
    <lineage>
        <taxon>Eukaryota</taxon>
        <taxon>Viridiplantae</taxon>
        <taxon>Streptophyta</taxon>
        <taxon>Embryophyta</taxon>
        <taxon>Tracheophyta</taxon>
        <taxon>Spermatophyta</taxon>
        <taxon>Magnoliopsida</taxon>
        <taxon>Liliopsida</taxon>
        <taxon>Araceae</taxon>
        <taxon>Lemnoideae</taxon>
        <taxon>Spirodela</taxon>
    </lineage>
</organism>
<gene>
    <name evidence="7" type="ORF">SI7747_04004863</name>
</gene>
<dbReference type="InterPro" id="IPR003340">
    <property type="entry name" value="B3_DNA-bd"/>
</dbReference>
<feature type="compositionally biased region" description="Polar residues" evidence="6">
    <location>
        <begin position="512"/>
        <end position="524"/>
    </location>
</feature>
<dbReference type="AlphaFoldDB" id="A0A7I8ILW6"/>
<evidence type="ECO:0000256" key="2">
    <source>
        <dbReference type="ARBA" id="ARBA00023015"/>
    </source>
</evidence>
<evidence type="ECO:0000256" key="3">
    <source>
        <dbReference type="ARBA" id="ARBA00023125"/>
    </source>
</evidence>
<feature type="region of interest" description="Disordered" evidence="6">
    <location>
        <begin position="71"/>
        <end position="90"/>
    </location>
</feature>
<proteinExistence type="predicted"/>
<keyword evidence="3" id="KW-0238">DNA-binding</keyword>
<evidence type="ECO:0000256" key="5">
    <source>
        <dbReference type="ARBA" id="ARBA00023242"/>
    </source>
</evidence>
<dbReference type="PANTHER" id="PTHR46245">
    <property type="entry name" value="B3 DOMAIN-CONTAINING PROTEIN OS07G0563300"/>
    <property type="match status" value="1"/>
</dbReference>
<dbReference type="Proteomes" id="UP001189122">
    <property type="component" value="Unassembled WGS sequence"/>
</dbReference>
<dbReference type="Gene3D" id="2.40.330.10">
    <property type="entry name" value="DNA-binding pseudobarrel domain"/>
    <property type="match status" value="1"/>
</dbReference>
<keyword evidence="2" id="KW-0805">Transcription regulation</keyword>
<dbReference type="CDD" id="cd10017">
    <property type="entry name" value="B3_DNA"/>
    <property type="match status" value="1"/>
</dbReference>
<protein>
    <submittedName>
        <fullName evidence="7">Uncharacterized protein</fullName>
    </submittedName>
</protein>
<dbReference type="EMBL" id="CACRZD030000004">
    <property type="protein sequence ID" value="CAA6658417.1"/>
    <property type="molecule type" value="Genomic_DNA"/>
</dbReference>
<dbReference type="EMBL" id="LR743591">
    <property type="protein sequence ID" value="CAA2618696.1"/>
    <property type="molecule type" value="Genomic_DNA"/>
</dbReference>
<evidence type="ECO:0000313" key="8">
    <source>
        <dbReference type="Proteomes" id="UP001189122"/>
    </source>
</evidence>
<evidence type="ECO:0000256" key="6">
    <source>
        <dbReference type="SAM" id="MobiDB-lite"/>
    </source>
</evidence>
<keyword evidence="8" id="KW-1185">Reference proteome</keyword>
<feature type="compositionally biased region" description="Low complexity" evidence="6">
    <location>
        <begin position="570"/>
        <end position="581"/>
    </location>
</feature>
<evidence type="ECO:0000256" key="4">
    <source>
        <dbReference type="ARBA" id="ARBA00023163"/>
    </source>
</evidence>
<accession>A0A7I8ILW6</accession>
<dbReference type="SUPFAM" id="SSF101936">
    <property type="entry name" value="DNA-binding pseudobarrel domain"/>
    <property type="match status" value="1"/>
</dbReference>
<name>A0A7I8ILW6_SPIIN</name>
<dbReference type="InterPro" id="IPR015300">
    <property type="entry name" value="DNA-bd_pseudobarrel_sf"/>
</dbReference>
<evidence type="ECO:0000256" key="1">
    <source>
        <dbReference type="ARBA" id="ARBA00004123"/>
    </source>
</evidence>
<feature type="region of interest" description="Disordered" evidence="6">
    <location>
        <begin position="427"/>
        <end position="450"/>
    </location>
</feature>
<dbReference type="GO" id="GO:0003677">
    <property type="term" value="F:DNA binding"/>
    <property type="evidence" value="ECO:0007669"/>
    <property type="project" value="UniProtKB-KW"/>
</dbReference>
<feature type="region of interest" description="Disordered" evidence="6">
    <location>
        <begin position="511"/>
        <end position="554"/>
    </location>
</feature>
<dbReference type="GO" id="GO:0005634">
    <property type="term" value="C:nucleus"/>
    <property type="evidence" value="ECO:0007669"/>
    <property type="project" value="UniProtKB-SubCell"/>
</dbReference>
<sequence length="696" mass="76703">MAPNLASQSSLIFTLGHERLKDSSSKNWSQLNASGPVPGQWRQASNMWKTFTQSDLQQRLSYEFDRPNGADRLISGPRLPIPSHSKKKVEDLPDKLSSHINRVQLNGHINVNNSFGSPPVFSDLHREERCVVGLHDPSHLVEETDTVARREVGISNTFSAPAGISFGPLSNSNVNTSIPTIVKDETSVHLVGLVSSPPSDSNNAGRISSAHSLRQTHASHLVKQSFHNAHSGVDSSGEAQTQVRNVRSRVEGRCRNQLLPRYWPRITDQELQQISGDSNSVVTPLFEKMLSASDAGRIGRLVLPKKCAEAYFPAISQPEGLPLKVQDANGQEWVFQFRFWPNNNSRIRMDPEGKLVMGFRKASNVSNEQVGHSSNQRGNGYPTTKEVTHRNGRSGEGISALHSRTLKGNSGSKNACSKVDKSAFIQNERTPSKSYVLPPKRKGTAPGSKNKRLRIENEDSIELKLTWEEAQELLHPPPNHKPSIVVIEGHEFEEYEEAPVLGKPAAFATNEAGYSSPSAQEITSPQPPDLLPSNNAREGRERRRRRGRGGGVVEGLDTLANLAILGEGGESLPSSSSSQQPTTRHPRHRPGCTCIVCIQPPSGKGPKHKPSCQCNVCLTVKRRFRTLMLRKEKRQHVQAHPQKEEEEEDQAGRRKAAVPSPIKTQIDLNIQPDREEEPSPVSDAGNLMRLLQDAAA</sequence>
<evidence type="ECO:0000313" key="7">
    <source>
        <dbReference type="EMBL" id="CAA2618696.1"/>
    </source>
</evidence>
<comment type="subcellular location">
    <subcellularLocation>
        <location evidence="1">Nucleus</location>
    </subcellularLocation>
</comment>
<feature type="region of interest" description="Disordered" evidence="6">
    <location>
        <begin position="567"/>
        <end position="591"/>
    </location>
</feature>
<feature type="region of interest" description="Disordered" evidence="6">
    <location>
        <begin position="632"/>
        <end position="696"/>
    </location>
</feature>
<feature type="region of interest" description="Disordered" evidence="6">
    <location>
        <begin position="366"/>
        <end position="397"/>
    </location>
</feature>
<keyword evidence="4" id="KW-0804">Transcription</keyword>
<reference evidence="7 8" key="1">
    <citation type="submission" date="2019-12" db="EMBL/GenBank/DDBJ databases">
        <authorList>
            <person name="Scholz U."/>
            <person name="Mascher M."/>
            <person name="Fiebig A."/>
        </authorList>
    </citation>
    <scope>NUCLEOTIDE SEQUENCE</scope>
</reference>
<keyword evidence="5" id="KW-0539">Nucleus</keyword>